<dbReference type="eggNOG" id="ENOG502QVYT">
    <property type="taxonomic scope" value="Eukaryota"/>
</dbReference>
<dbReference type="InterPro" id="IPR013601">
    <property type="entry name" value="FAE1_typ3_polyketide_synth"/>
</dbReference>
<dbReference type="PANTHER" id="PTHR31561">
    <property type="entry name" value="3-KETOACYL-COA SYNTHASE"/>
    <property type="match status" value="1"/>
</dbReference>
<protein>
    <recommendedName>
        <fullName evidence="3">FAE domain-containing protein</fullName>
    </recommendedName>
</protein>
<evidence type="ECO:0000313" key="4">
    <source>
        <dbReference type="EMBL" id="PNT17871.1"/>
    </source>
</evidence>
<gene>
    <name evidence="4" type="ORF">POPTR_010G212500</name>
</gene>
<dbReference type="GO" id="GO:0006633">
    <property type="term" value="P:fatty acid biosynthetic process"/>
    <property type="evidence" value="ECO:0007669"/>
    <property type="project" value="InterPro"/>
</dbReference>
<keyword evidence="1" id="KW-0012">Acyltransferase</keyword>
<comment type="catalytic activity">
    <reaction evidence="2">
        <text>a very-long-chain acyl-CoA + malonyl-CoA + H(+) = a very-long-chain 3-oxoacyl-CoA + CO2 + CoA</text>
        <dbReference type="Rhea" id="RHEA:32727"/>
        <dbReference type="ChEBI" id="CHEBI:15378"/>
        <dbReference type="ChEBI" id="CHEBI:16526"/>
        <dbReference type="ChEBI" id="CHEBI:57287"/>
        <dbReference type="ChEBI" id="CHEBI:57384"/>
        <dbReference type="ChEBI" id="CHEBI:90725"/>
        <dbReference type="ChEBI" id="CHEBI:90736"/>
        <dbReference type="EC" id="2.3.1.199"/>
    </reaction>
</comment>
<reference evidence="4 5" key="1">
    <citation type="journal article" date="2006" name="Science">
        <title>The genome of black cottonwood, Populus trichocarpa (Torr. &amp; Gray).</title>
        <authorList>
            <person name="Tuskan G.A."/>
            <person name="Difazio S."/>
            <person name="Jansson S."/>
            <person name="Bohlmann J."/>
            <person name="Grigoriev I."/>
            <person name="Hellsten U."/>
            <person name="Putnam N."/>
            <person name="Ralph S."/>
            <person name="Rombauts S."/>
            <person name="Salamov A."/>
            <person name="Schein J."/>
            <person name="Sterck L."/>
            <person name="Aerts A."/>
            <person name="Bhalerao R.R."/>
            <person name="Bhalerao R.P."/>
            <person name="Blaudez D."/>
            <person name="Boerjan W."/>
            <person name="Brun A."/>
            <person name="Brunner A."/>
            <person name="Busov V."/>
            <person name="Campbell M."/>
            <person name="Carlson J."/>
            <person name="Chalot M."/>
            <person name="Chapman J."/>
            <person name="Chen G.L."/>
            <person name="Cooper D."/>
            <person name="Coutinho P.M."/>
            <person name="Couturier J."/>
            <person name="Covert S."/>
            <person name="Cronk Q."/>
            <person name="Cunningham R."/>
            <person name="Davis J."/>
            <person name="Degroeve S."/>
            <person name="Dejardin A."/>
            <person name="Depamphilis C."/>
            <person name="Detter J."/>
            <person name="Dirks B."/>
            <person name="Dubchak I."/>
            <person name="Duplessis S."/>
            <person name="Ehlting J."/>
            <person name="Ellis B."/>
            <person name="Gendler K."/>
            <person name="Goodstein D."/>
            <person name="Gribskov M."/>
            <person name="Grimwood J."/>
            <person name="Groover A."/>
            <person name="Gunter L."/>
            <person name="Hamberger B."/>
            <person name="Heinze B."/>
            <person name="Helariutta Y."/>
            <person name="Henrissat B."/>
            <person name="Holligan D."/>
            <person name="Holt R."/>
            <person name="Huang W."/>
            <person name="Islam-Faridi N."/>
            <person name="Jones S."/>
            <person name="Jones-Rhoades M."/>
            <person name="Jorgensen R."/>
            <person name="Joshi C."/>
            <person name="Kangasjarvi J."/>
            <person name="Karlsson J."/>
            <person name="Kelleher C."/>
            <person name="Kirkpatrick R."/>
            <person name="Kirst M."/>
            <person name="Kohler A."/>
            <person name="Kalluri U."/>
            <person name="Larimer F."/>
            <person name="Leebens-Mack J."/>
            <person name="Leple J.C."/>
            <person name="Locascio P."/>
            <person name="Lou Y."/>
            <person name="Lucas S."/>
            <person name="Martin F."/>
            <person name="Montanini B."/>
            <person name="Napoli C."/>
            <person name="Nelson D.R."/>
            <person name="Nelson C."/>
            <person name="Nieminen K."/>
            <person name="Nilsson O."/>
            <person name="Pereda V."/>
            <person name="Peter G."/>
            <person name="Philippe R."/>
            <person name="Pilate G."/>
            <person name="Poliakov A."/>
            <person name="Razumovskaya J."/>
            <person name="Richardson P."/>
            <person name="Rinaldi C."/>
            <person name="Ritland K."/>
            <person name="Rouze P."/>
            <person name="Ryaboy D."/>
            <person name="Schmutz J."/>
            <person name="Schrader J."/>
            <person name="Segerman B."/>
            <person name="Shin H."/>
            <person name="Siddiqui A."/>
            <person name="Sterky F."/>
            <person name="Terry A."/>
            <person name="Tsai C.J."/>
            <person name="Uberbacher E."/>
            <person name="Unneberg P."/>
            <person name="Vahala J."/>
            <person name="Wall K."/>
            <person name="Wessler S."/>
            <person name="Yang G."/>
            <person name="Yin T."/>
            <person name="Douglas C."/>
            <person name="Marra M."/>
            <person name="Sandberg G."/>
            <person name="Van de Peer Y."/>
            <person name="Rokhsar D."/>
        </authorList>
    </citation>
    <scope>NUCLEOTIDE SEQUENCE [LARGE SCALE GENOMIC DNA]</scope>
    <source>
        <strain evidence="5">cv. Nisqually</strain>
    </source>
</reference>
<dbReference type="SUPFAM" id="SSF53901">
    <property type="entry name" value="Thiolase-like"/>
    <property type="match status" value="1"/>
</dbReference>
<accession>B9P5G0</accession>
<name>B9P5G0_POPTR</name>
<keyword evidence="1" id="KW-0808">Transferase</keyword>
<evidence type="ECO:0000256" key="2">
    <source>
        <dbReference type="ARBA" id="ARBA00047375"/>
    </source>
</evidence>
<dbReference type="STRING" id="3694.B9P5G0"/>
<dbReference type="Gene3D" id="3.40.47.10">
    <property type="match status" value="1"/>
</dbReference>
<dbReference type="GO" id="GO:0009922">
    <property type="term" value="F:fatty acid elongase activity"/>
    <property type="evidence" value="ECO:0007669"/>
    <property type="project" value="UniProtKB-EC"/>
</dbReference>
<organism evidence="4 5">
    <name type="scientific">Populus trichocarpa</name>
    <name type="common">Western balsam poplar</name>
    <name type="synonym">Populus balsamifera subsp. trichocarpa</name>
    <dbReference type="NCBI Taxonomy" id="3694"/>
    <lineage>
        <taxon>Eukaryota</taxon>
        <taxon>Viridiplantae</taxon>
        <taxon>Streptophyta</taxon>
        <taxon>Embryophyta</taxon>
        <taxon>Tracheophyta</taxon>
        <taxon>Spermatophyta</taxon>
        <taxon>Magnoliopsida</taxon>
        <taxon>eudicotyledons</taxon>
        <taxon>Gunneridae</taxon>
        <taxon>Pentapetalae</taxon>
        <taxon>rosids</taxon>
        <taxon>fabids</taxon>
        <taxon>Malpighiales</taxon>
        <taxon>Salicaceae</taxon>
        <taxon>Saliceae</taxon>
        <taxon>Populus</taxon>
    </lineage>
</organism>
<dbReference type="HOGENOM" id="CLU_013238_4_3_1"/>
<keyword evidence="5" id="KW-1185">Reference proteome</keyword>
<dbReference type="Pfam" id="PF08392">
    <property type="entry name" value="FAE1_CUT1_RppA"/>
    <property type="match status" value="1"/>
</dbReference>
<dbReference type="GO" id="GO:0016020">
    <property type="term" value="C:membrane"/>
    <property type="evidence" value="ECO:0007669"/>
    <property type="project" value="InterPro"/>
</dbReference>
<dbReference type="EMBL" id="CM009299">
    <property type="protein sequence ID" value="PNT17871.1"/>
    <property type="molecule type" value="Genomic_DNA"/>
</dbReference>
<dbReference type="Proteomes" id="UP000006729">
    <property type="component" value="Chromosome 10"/>
</dbReference>
<proteinExistence type="predicted"/>
<evidence type="ECO:0000259" key="3">
    <source>
        <dbReference type="Pfam" id="PF08392"/>
    </source>
</evidence>
<dbReference type="InterPro" id="IPR016039">
    <property type="entry name" value="Thiolase-like"/>
</dbReference>
<dbReference type="InterPro" id="IPR012392">
    <property type="entry name" value="3-ktacl-CoA_syn"/>
</dbReference>
<dbReference type="AlphaFoldDB" id="B9P5G0"/>
<evidence type="ECO:0000256" key="1">
    <source>
        <dbReference type="ARBA" id="ARBA00023315"/>
    </source>
</evidence>
<evidence type="ECO:0000313" key="5">
    <source>
        <dbReference type="Proteomes" id="UP000006729"/>
    </source>
</evidence>
<dbReference type="InParanoid" id="B9P5G0"/>
<feature type="domain" description="FAE" evidence="3">
    <location>
        <begin position="32"/>
        <end position="188"/>
    </location>
</feature>
<sequence>MVSVRGGKCQPTSPAHVIEKYSFTIQILTYRYMLAYECYKAPDDRKLDTETSAKIVFRNKNMGIEEYKFLLQTIVSSGIGEEPYLSIFITELDDLIFDTLDKLFAKTGISPSEIDILVVNVSLFSPAPSLSARVVNRYKMRSDIKTSNLSGMGCSASIIYISIDRVQQLFKSCKNSFAVVASTEYIKRSKLVPRQTIL</sequence>